<feature type="transmembrane region" description="Helical" evidence="2">
    <location>
        <begin position="262"/>
        <end position="281"/>
    </location>
</feature>
<accession>A0A1I7DK69</accession>
<feature type="compositionally biased region" description="Low complexity" evidence="1">
    <location>
        <begin position="353"/>
        <end position="365"/>
    </location>
</feature>
<feature type="compositionally biased region" description="Basic and acidic residues" evidence="1">
    <location>
        <begin position="103"/>
        <end position="122"/>
    </location>
</feature>
<protein>
    <submittedName>
        <fullName evidence="3">Uncharacterized protein</fullName>
    </submittedName>
</protein>
<feature type="compositionally biased region" description="Basic and acidic residues" evidence="1">
    <location>
        <begin position="193"/>
        <end position="224"/>
    </location>
</feature>
<sequence>MADYNSVLKKAVAGLQENTGSARRAVYQRARNAIVKQLKSYDPPLSPSQITEEQLKLEEAIRKVEAEAARESLGLGRSKTTPAPSAPQPTAPPVSATPTPPPADDKPKADAKPEEPAREEPKAPAAKADVFKEAVRAAQDLGNAAHQANQMARDQLPEASKERKEPDLGSMGESEPKEPAASLPTKGAVETSAEERAWVPGEARRSKLETKDKTARREIDEPAKVKPKTSRKPASSRKPVVAQRVGDAIEQEEGLKPSNTSGIVGMIVIILIILGVTAGVYSQREAILSLILPAETSETGEPESAPTGEDEPLRVQPERAPKKNTDRLLPSDEGAKVSPDATPVTTTRITRNSSSAAPAESAPAPTVVRSVDPAPSASADDSAAPQVLPAKEPEQQAAGVETNSVPPAETIGTESEISPVAQQSILYEEALTPGAAGSASRGNVVWTLDEVNGTSVIKAVATLPSRNLSVEMTLKPNSDQSLPASHLLELNFIFPEGFDGKGVEKVPGLILKKTESEAGDPLDGAAVKVSDTLFWIALSDSNEEKAKNLQRLAEREWIDVPLLYNSGRRAMLTFEKGTTGNKVVAQAIKSWK</sequence>
<organism evidence="3 4">
    <name type="scientific">Pseudovibrio denitrificans</name>
    <dbReference type="NCBI Taxonomy" id="258256"/>
    <lineage>
        <taxon>Bacteria</taxon>
        <taxon>Pseudomonadati</taxon>
        <taxon>Pseudomonadota</taxon>
        <taxon>Alphaproteobacteria</taxon>
        <taxon>Hyphomicrobiales</taxon>
        <taxon>Stappiaceae</taxon>
        <taxon>Pseudovibrio</taxon>
    </lineage>
</organism>
<feature type="compositionally biased region" description="Polar residues" evidence="1">
    <location>
        <begin position="343"/>
        <end position="352"/>
    </location>
</feature>
<feature type="compositionally biased region" description="Basic and acidic residues" evidence="1">
    <location>
        <begin position="311"/>
        <end position="335"/>
    </location>
</feature>
<feature type="compositionally biased region" description="Basic and acidic residues" evidence="1">
    <location>
        <begin position="155"/>
        <end position="167"/>
    </location>
</feature>
<keyword evidence="2" id="KW-0812">Transmembrane</keyword>
<feature type="region of interest" description="Disordered" evidence="1">
    <location>
        <begin position="68"/>
        <end position="245"/>
    </location>
</feature>
<keyword evidence="2" id="KW-0472">Membrane</keyword>
<feature type="region of interest" description="Disordered" evidence="1">
    <location>
        <begin position="297"/>
        <end position="416"/>
    </location>
</feature>
<evidence type="ECO:0000313" key="3">
    <source>
        <dbReference type="EMBL" id="SFU12089.1"/>
    </source>
</evidence>
<keyword evidence="2" id="KW-1133">Transmembrane helix</keyword>
<name>A0A1I7DK69_9HYPH</name>
<evidence type="ECO:0000313" key="4">
    <source>
        <dbReference type="Proteomes" id="UP000183371"/>
    </source>
</evidence>
<evidence type="ECO:0000256" key="2">
    <source>
        <dbReference type="SAM" id="Phobius"/>
    </source>
</evidence>
<feature type="compositionally biased region" description="Low complexity" evidence="1">
    <location>
        <begin position="372"/>
        <end position="385"/>
    </location>
</feature>
<feature type="compositionally biased region" description="Basic residues" evidence="1">
    <location>
        <begin position="225"/>
        <end position="235"/>
    </location>
</feature>
<evidence type="ECO:0000256" key="1">
    <source>
        <dbReference type="SAM" id="MobiDB-lite"/>
    </source>
</evidence>
<dbReference type="EMBL" id="FPBD01000009">
    <property type="protein sequence ID" value="SFU12089.1"/>
    <property type="molecule type" value="Genomic_DNA"/>
</dbReference>
<reference evidence="4" key="1">
    <citation type="submission" date="2016-10" db="EMBL/GenBank/DDBJ databases">
        <authorList>
            <person name="Varghese N."/>
            <person name="Submissions S."/>
        </authorList>
    </citation>
    <scope>NUCLEOTIDE SEQUENCE [LARGE SCALE GENOMIC DNA]</scope>
    <source>
        <strain evidence="4">DSM 17465</strain>
    </source>
</reference>
<keyword evidence="4" id="KW-1185">Reference proteome</keyword>
<dbReference type="Proteomes" id="UP000183371">
    <property type="component" value="Unassembled WGS sequence"/>
</dbReference>
<gene>
    <name evidence="3" type="ORF">SAMN05444141_10949</name>
</gene>
<proteinExistence type="predicted"/>
<dbReference type="RefSeq" id="WP_054783591.1">
    <property type="nucleotide sequence ID" value="NZ_FPBD01000009.1"/>
</dbReference>
<dbReference type="AlphaFoldDB" id="A0A1I7DK69"/>